<dbReference type="InterPro" id="IPR028082">
    <property type="entry name" value="Peripla_BP_I"/>
</dbReference>
<evidence type="ECO:0000256" key="2">
    <source>
        <dbReference type="ARBA" id="ARBA00023125"/>
    </source>
</evidence>
<dbReference type="Proteomes" id="UP000635565">
    <property type="component" value="Unassembled WGS sequence"/>
</dbReference>
<evidence type="ECO:0000313" key="6">
    <source>
        <dbReference type="Proteomes" id="UP000635565"/>
    </source>
</evidence>
<keyword evidence="2" id="KW-0238">DNA-binding</keyword>
<dbReference type="CDD" id="cd07377">
    <property type="entry name" value="WHTH_GntR"/>
    <property type="match status" value="1"/>
</dbReference>
<dbReference type="InterPro" id="IPR036388">
    <property type="entry name" value="WH-like_DNA-bd_sf"/>
</dbReference>
<protein>
    <submittedName>
        <fullName evidence="5">GntR family transcriptional regulator</fullName>
    </submittedName>
</protein>
<dbReference type="CDD" id="cd06267">
    <property type="entry name" value="PBP1_LacI_sugar_binding-like"/>
    <property type="match status" value="1"/>
</dbReference>
<dbReference type="InterPro" id="IPR036390">
    <property type="entry name" value="WH_DNA-bd_sf"/>
</dbReference>
<dbReference type="PANTHER" id="PTHR30146:SF154">
    <property type="entry name" value="TRANSCRIPTION REGULATOR, MEMBER OF GALR FAMILY"/>
    <property type="match status" value="1"/>
</dbReference>
<comment type="caution">
    <text evidence="5">The sequence shown here is derived from an EMBL/GenBank/DDBJ whole genome shotgun (WGS) entry which is preliminary data.</text>
</comment>
<evidence type="ECO:0000259" key="4">
    <source>
        <dbReference type="PROSITE" id="PS50949"/>
    </source>
</evidence>
<dbReference type="PANTHER" id="PTHR30146">
    <property type="entry name" value="LACI-RELATED TRANSCRIPTIONAL REPRESSOR"/>
    <property type="match status" value="1"/>
</dbReference>
<gene>
    <name evidence="5" type="ORF">KSZ_54760</name>
</gene>
<dbReference type="InterPro" id="IPR000524">
    <property type="entry name" value="Tscrpt_reg_HTH_GntR"/>
</dbReference>
<keyword evidence="6" id="KW-1185">Reference proteome</keyword>
<dbReference type="InterPro" id="IPR046335">
    <property type="entry name" value="LacI/GalR-like_sensor"/>
</dbReference>
<dbReference type="Gene3D" id="3.40.50.2300">
    <property type="match status" value="2"/>
</dbReference>
<keyword evidence="1" id="KW-0805">Transcription regulation</keyword>
<evidence type="ECO:0000256" key="1">
    <source>
        <dbReference type="ARBA" id="ARBA00023015"/>
    </source>
</evidence>
<dbReference type="Pfam" id="PF13377">
    <property type="entry name" value="Peripla_BP_3"/>
    <property type="match status" value="1"/>
</dbReference>
<evidence type="ECO:0000313" key="5">
    <source>
        <dbReference type="EMBL" id="GHO87470.1"/>
    </source>
</evidence>
<reference evidence="5 6" key="1">
    <citation type="journal article" date="2021" name="Int. J. Syst. Evol. Microbiol.">
        <title>Reticulibacter mediterranei gen. nov., sp. nov., within the new family Reticulibacteraceae fam. nov., and Ktedonospora formicarum gen. nov., sp. nov., Ktedonobacter robiniae sp. nov., Dictyobacter formicarum sp. nov. and Dictyobacter arantiisoli sp. nov., belonging to the class Ktedonobacteria.</title>
        <authorList>
            <person name="Yabe S."/>
            <person name="Zheng Y."/>
            <person name="Wang C.M."/>
            <person name="Sakai Y."/>
            <person name="Abe K."/>
            <person name="Yokota A."/>
            <person name="Donadio S."/>
            <person name="Cavaletti L."/>
            <person name="Monciardini P."/>
        </authorList>
    </citation>
    <scope>NUCLEOTIDE SEQUENCE [LARGE SCALE GENOMIC DNA]</scope>
    <source>
        <strain evidence="5 6">SOSP1-9</strain>
    </source>
</reference>
<dbReference type="Gene3D" id="1.10.10.10">
    <property type="entry name" value="Winged helix-like DNA-binding domain superfamily/Winged helix DNA-binding domain"/>
    <property type="match status" value="1"/>
</dbReference>
<evidence type="ECO:0000256" key="3">
    <source>
        <dbReference type="ARBA" id="ARBA00023163"/>
    </source>
</evidence>
<organism evidence="5 6">
    <name type="scientific">Dictyobacter formicarum</name>
    <dbReference type="NCBI Taxonomy" id="2778368"/>
    <lineage>
        <taxon>Bacteria</taxon>
        <taxon>Bacillati</taxon>
        <taxon>Chloroflexota</taxon>
        <taxon>Ktedonobacteria</taxon>
        <taxon>Ktedonobacterales</taxon>
        <taxon>Dictyobacteraceae</taxon>
        <taxon>Dictyobacter</taxon>
    </lineage>
</organism>
<dbReference type="PRINTS" id="PR00035">
    <property type="entry name" value="HTHGNTR"/>
</dbReference>
<dbReference type="SMART" id="SM00345">
    <property type="entry name" value="HTH_GNTR"/>
    <property type="match status" value="1"/>
</dbReference>
<accession>A0ABQ3VML6</accession>
<dbReference type="PROSITE" id="PS50949">
    <property type="entry name" value="HTH_GNTR"/>
    <property type="match status" value="1"/>
</dbReference>
<dbReference type="SUPFAM" id="SSF53822">
    <property type="entry name" value="Periplasmic binding protein-like I"/>
    <property type="match status" value="1"/>
</dbReference>
<name>A0ABQ3VML6_9CHLR</name>
<dbReference type="EMBL" id="BNJJ01000017">
    <property type="protein sequence ID" value="GHO87470.1"/>
    <property type="molecule type" value="Genomic_DNA"/>
</dbReference>
<proteinExistence type="predicted"/>
<sequence length="416" mass="46472">MLSSLRCEMIQLIRYIYYYLSIHPVKEFRTVQKPEKESHAKTMKAMYTQIVSELRARILSGELTQGSRISTEFEIAQHYHVSRGTVRQALSELTREGLLERIQGSGTFVRSSAPAHETEATLPAQKNIGVILSQATDELNMKLLRGIEQAVKSRGYQVIFAYSEENDQLLARDIARLQLTTAGLILFPLSNRSTDSAITRLKQIGFPFVLVDRYLADLDSDYVVSDNMGGGYRATEHLAILGHTRIGFAYSRAGDMQTTSVRDRWEGYRKALNEYQRPFDDSLLLTDLPTDAEPDAALFDATVRRPDRPGAIFTVNDWVALEFIKAAARTGVRIPEDLAIVGFDDLSYAEHLSVPLTTVAQQGIAMGMQAGTLLINRIEKHVLGEAKHIVLPTQLIVRQSCGARLQVLSSPDDKPC</sequence>
<feature type="domain" description="HTH gntR-type" evidence="4">
    <location>
        <begin position="44"/>
        <end position="112"/>
    </location>
</feature>
<dbReference type="Pfam" id="PF00392">
    <property type="entry name" value="GntR"/>
    <property type="match status" value="1"/>
</dbReference>
<dbReference type="SUPFAM" id="SSF46785">
    <property type="entry name" value="Winged helix' DNA-binding domain"/>
    <property type="match status" value="1"/>
</dbReference>
<keyword evidence="3" id="KW-0804">Transcription</keyword>